<comment type="catalytic activity">
    <reaction evidence="9 10">
        <text>tRNA(Pro) + L-proline + ATP = L-prolyl-tRNA(Pro) + AMP + diphosphate</text>
        <dbReference type="Rhea" id="RHEA:14305"/>
        <dbReference type="Rhea" id="RHEA-COMP:9700"/>
        <dbReference type="Rhea" id="RHEA-COMP:9702"/>
        <dbReference type="ChEBI" id="CHEBI:30616"/>
        <dbReference type="ChEBI" id="CHEBI:33019"/>
        <dbReference type="ChEBI" id="CHEBI:60039"/>
        <dbReference type="ChEBI" id="CHEBI:78442"/>
        <dbReference type="ChEBI" id="CHEBI:78532"/>
        <dbReference type="ChEBI" id="CHEBI:456215"/>
        <dbReference type="EC" id="6.1.1.15"/>
    </reaction>
</comment>
<dbReference type="Gene3D" id="3.30.930.10">
    <property type="entry name" value="Bira Bifunctional Protein, Domain 2"/>
    <property type="match status" value="2"/>
</dbReference>
<evidence type="ECO:0000256" key="9">
    <source>
        <dbReference type="ARBA" id="ARBA00047671"/>
    </source>
</evidence>
<dbReference type="InterPro" id="IPR004500">
    <property type="entry name" value="Pro-tRNA-synth_IIa_bac-type"/>
</dbReference>
<dbReference type="RefSeq" id="WP_154502219.1">
    <property type="nucleotide sequence ID" value="NZ_VUMN01000001.1"/>
</dbReference>
<dbReference type="GO" id="GO:0002161">
    <property type="term" value="F:aminoacyl-tRNA deacylase activity"/>
    <property type="evidence" value="ECO:0007669"/>
    <property type="project" value="InterPro"/>
</dbReference>
<dbReference type="CDD" id="cd00861">
    <property type="entry name" value="ProRS_anticodon_short"/>
    <property type="match status" value="1"/>
</dbReference>
<dbReference type="EC" id="6.1.1.15" evidence="10"/>
<dbReference type="GO" id="GO:0016740">
    <property type="term" value="F:transferase activity"/>
    <property type="evidence" value="ECO:0007669"/>
    <property type="project" value="UniProtKB-ARBA"/>
</dbReference>
<dbReference type="GO" id="GO:0006433">
    <property type="term" value="P:prolyl-tRNA aminoacylation"/>
    <property type="evidence" value="ECO:0007669"/>
    <property type="project" value="UniProtKB-UniRule"/>
</dbReference>
<dbReference type="PANTHER" id="PTHR42753:SF2">
    <property type="entry name" value="PROLINE--TRNA LIGASE"/>
    <property type="match status" value="1"/>
</dbReference>
<dbReference type="Pfam" id="PF00587">
    <property type="entry name" value="tRNA-synt_2b"/>
    <property type="match status" value="1"/>
</dbReference>
<reference evidence="12 13" key="1">
    <citation type="submission" date="2019-08" db="EMBL/GenBank/DDBJ databases">
        <title>In-depth cultivation of the pig gut microbiome towards novel bacterial diversity and tailored functional studies.</title>
        <authorList>
            <person name="Wylensek D."/>
            <person name="Hitch T.C.A."/>
            <person name="Clavel T."/>
        </authorList>
    </citation>
    <scope>NUCLEOTIDE SEQUENCE [LARGE SCALE GENOMIC DNA]</scope>
    <source>
        <strain evidence="12 13">Oil+RF-744-GAM-WT-6</strain>
    </source>
</reference>
<keyword evidence="4 10" id="KW-0436">Ligase</keyword>
<comment type="similarity">
    <text evidence="10">Belongs to the class-II aminoacyl-tRNA synthetase family. ProS type 1 subfamily.</text>
</comment>
<dbReference type="InterPro" id="IPR004154">
    <property type="entry name" value="Anticodon-bd"/>
</dbReference>
<dbReference type="HAMAP" id="MF_01569">
    <property type="entry name" value="Pro_tRNA_synth_type1"/>
    <property type="match status" value="1"/>
</dbReference>
<evidence type="ECO:0000256" key="2">
    <source>
        <dbReference type="ARBA" id="ARBA00011738"/>
    </source>
</evidence>
<dbReference type="InterPro" id="IPR006195">
    <property type="entry name" value="aa-tRNA-synth_II"/>
</dbReference>
<evidence type="ECO:0000256" key="4">
    <source>
        <dbReference type="ARBA" id="ARBA00022598"/>
    </source>
</evidence>
<dbReference type="SUPFAM" id="SSF52954">
    <property type="entry name" value="Class II aaRS ABD-related"/>
    <property type="match status" value="1"/>
</dbReference>
<dbReference type="InterPro" id="IPR002314">
    <property type="entry name" value="aa-tRNA-synt_IIb"/>
</dbReference>
<keyword evidence="7 10" id="KW-0648">Protein biosynthesis</keyword>
<dbReference type="Pfam" id="PF03129">
    <property type="entry name" value="HGTP_anticodon"/>
    <property type="match status" value="1"/>
</dbReference>
<organism evidence="12 13">
    <name type="scientific">Stecheria intestinalis</name>
    <dbReference type="NCBI Taxonomy" id="2606630"/>
    <lineage>
        <taxon>Bacteria</taxon>
        <taxon>Bacillati</taxon>
        <taxon>Bacillota</taxon>
        <taxon>Erysipelotrichia</taxon>
        <taxon>Erysipelotrichales</taxon>
        <taxon>Erysipelotrichaceae</taxon>
        <taxon>Stecheria</taxon>
    </lineage>
</organism>
<comment type="caution">
    <text evidence="12">The sequence shown here is derived from an EMBL/GenBank/DDBJ whole genome shotgun (WGS) entry which is preliminary data.</text>
</comment>
<evidence type="ECO:0000313" key="12">
    <source>
        <dbReference type="EMBL" id="MSS57468.1"/>
    </source>
</evidence>
<evidence type="ECO:0000256" key="7">
    <source>
        <dbReference type="ARBA" id="ARBA00022917"/>
    </source>
</evidence>
<name>A0A7X2TF76_9FIRM</name>
<dbReference type="InterPro" id="IPR045864">
    <property type="entry name" value="aa-tRNA-synth_II/BPL/LPL"/>
</dbReference>
<dbReference type="PANTHER" id="PTHR42753">
    <property type="entry name" value="MITOCHONDRIAL RIBOSOME PROTEIN L39/PROLYL-TRNA LIGASE FAMILY MEMBER"/>
    <property type="match status" value="1"/>
</dbReference>
<dbReference type="InterPro" id="IPR023717">
    <property type="entry name" value="Pro-tRNA-Synthase_IIa_type1"/>
</dbReference>
<comment type="subunit">
    <text evidence="2 10">Homodimer.</text>
</comment>
<evidence type="ECO:0000313" key="13">
    <source>
        <dbReference type="Proteomes" id="UP000461880"/>
    </source>
</evidence>
<dbReference type="SUPFAM" id="SSF55826">
    <property type="entry name" value="YbaK/ProRS associated domain"/>
    <property type="match status" value="1"/>
</dbReference>
<evidence type="ECO:0000259" key="11">
    <source>
        <dbReference type="PROSITE" id="PS50862"/>
    </source>
</evidence>
<evidence type="ECO:0000256" key="3">
    <source>
        <dbReference type="ARBA" id="ARBA00022490"/>
    </source>
</evidence>
<dbReference type="PROSITE" id="PS50862">
    <property type="entry name" value="AA_TRNA_LIGASE_II"/>
    <property type="match status" value="1"/>
</dbReference>
<dbReference type="InterPro" id="IPR036621">
    <property type="entry name" value="Anticodon-bd_dom_sf"/>
</dbReference>
<evidence type="ECO:0000256" key="5">
    <source>
        <dbReference type="ARBA" id="ARBA00022741"/>
    </source>
</evidence>
<keyword evidence="6 10" id="KW-0067">ATP-binding</keyword>
<dbReference type="InterPro" id="IPR036754">
    <property type="entry name" value="YbaK/aa-tRNA-synt-asso_dom_sf"/>
</dbReference>
<keyword evidence="13" id="KW-1185">Reference proteome</keyword>
<accession>A0A7X2TF76</accession>
<dbReference type="EMBL" id="VUMN01000001">
    <property type="protein sequence ID" value="MSS57468.1"/>
    <property type="molecule type" value="Genomic_DNA"/>
</dbReference>
<dbReference type="Gene3D" id="3.40.50.800">
    <property type="entry name" value="Anticodon-binding domain"/>
    <property type="match status" value="1"/>
</dbReference>
<feature type="domain" description="Aminoacyl-transfer RNA synthetases class-II family profile" evidence="11">
    <location>
        <begin position="46"/>
        <end position="462"/>
    </location>
</feature>
<comment type="subcellular location">
    <subcellularLocation>
        <location evidence="1 10">Cytoplasm</location>
    </subcellularLocation>
</comment>
<gene>
    <name evidence="10" type="primary">proS</name>
    <name evidence="12" type="ORF">FYJ51_00885</name>
</gene>
<dbReference type="InterPro" id="IPR007214">
    <property type="entry name" value="YbaK/aa-tRNA-synth-assoc-dom"/>
</dbReference>
<comment type="domain">
    <text evidence="10">Consists of three domains: the N-terminal catalytic domain, the editing domain and the C-terminal anticodon-binding domain.</text>
</comment>
<dbReference type="GO" id="GO:0005524">
    <property type="term" value="F:ATP binding"/>
    <property type="evidence" value="ECO:0007669"/>
    <property type="project" value="UniProtKB-UniRule"/>
</dbReference>
<proteinExistence type="inferred from homology"/>
<keyword evidence="3 10" id="KW-0963">Cytoplasm</keyword>
<dbReference type="AlphaFoldDB" id="A0A7X2TF76"/>
<evidence type="ECO:0000256" key="6">
    <source>
        <dbReference type="ARBA" id="ARBA00022840"/>
    </source>
</evidence>
<dbReference type="PRINTS" id="PR01046">
    <property type="entry name" value="TRNASYNTHPRO"/>
</dbReference>
<dbReference type="NCBIfam" id="TIGR00409">
    <property type="entry name" value="proS_fam_II"/>
    <property type="match status" value="1"/>
</dbReference>
<dbReference type="InterPro" id="IPR050062">
    <property type="entry name" value="Pro-tRNA_synthetase"/>
</dbReference>
<evidence type="ECO:0000256" key="1">
    <source>
        <dbReference type="ARBA" id="ARBA00004496"/>
    </source>
</evidence>
<dbReference type="Proteomes" id="UP000461880">
    <property type="component" value="Unassembled WGS sequence"/>
</dbReference>
<keyword evidence="8 10" id="KW-0030">Aminoacyl-tRNA synthetase</keyword>
<protein>
    <recommendedName>
        <fullName evidence="10">Proline--tRNA ligase</fullName>
        <ecNumber evidence="10">6.1.1.15</ecNumber>
    </recommendedName>
    <alternativeName>
        <fullName evidence="10">Prolyl-tRNA synthetase</fullName>
        <shortName evidence="10">ProRS</shortName>
    </alternativeName>
</protein>
<dbReference type="GO" id="GO:0005829">
    <property type="term" value="C:cytosol"/>
    <property type="evidence" value="ECO:0007669"/>
    <property type="project" value="TreeGrafter"/>
</dbReference>
<dbReference type="GO" id="GO:0140096">
    <property type="term" value="F:catalytic activity, acting on a protein"/>
    <property type="evidence" value="ECO:0007669"/>
    <property type="project" value="UniProtKB-ARBA"/>
</dbReference>
<dbReference type="InterPro" id="IPR002316">
    <property type="entry name" value="Pro-tRNA-ligase_IIa"/>
</dbReference>
<evidence type="ECO:0000256" key="8">
    <source>
        <dbReference type="ARBA" id="ARBA00023146"/>
    </source>
</evidence>
<dbReference type="InterPro" id="IPR044140">
    <property type="entry name" value="ProRS_anticodon_short"/>
</dbReference>
<comment type="function">
    <text evidence="10">Catalyzes the attachment of proline to tRNA(Pro) in a two-step reaction: proline is first activated by ATP to form Pro-AMP and then transferred to the acceptor end of tRNA(Pro). As ProRS can inadvertently accommodate and process non-cognate amino acids such as alanine and cysteine, to avoid such errors it has two additional distinct editing activities against alanine. One activity is designated as 'pretransfer' editing and involves the tRNA(Pro)-independent hydrolysis of activated Ala-AMP. The other activity is designated 'posttransfer' editing and involves deacylation of mischarged Ala-tRNA(Pro). The misacylated Cys-tRNA(Pro) is not edited by ProRS.</text>
</comment>
<sequence length="570" mass="63900">MRLKNSFFYTLREDVKDEDSISGNLLVRAGYIRKSSAGVYMQMPLGFRVISKIEAIIRDEMDRTGCQELLMPALIPEEVYVASGRRAGFGKDMFTLKDRKGMPYCLGPTHEELFAAAAKMQIRSYKDMPFSLYQIETKFRDEPRPRYGLVRVREFAMKDAYTFDKDEAGLDAAYAKQFQAYKNIMDRLHLNYKIVRADTGVMGGLLSEEFQAVTPLGEDILVLCDSCDFSSNIEVAQCVPEKPAEQEAELEKELIETPNSRTIEEVVSFLHKDVKKFVKTLIYNVDGKPVAVMVRGDRDVNEVKLRKLYQADSVELADPEMVKEATGADIGFAGPIGIRCELVADPEVTYMQNFVVGANKTGYHYTNVNQKDFKADKVADVRNIMEGDICPKCGGRIHFAHGIECGNTFKLGTKYSKAMDLQYLDAENKLQYVWMGSYGIGPGRCMAALVEQNHDDNGIAWPADIAPYAAAIVIISTKDEVQNQVADQLYQELQDLGVDTILDDRDARPGVKFKDMDLIGIPFRITVGRGAKDGIVEFKPRNGEAEELPVDAAAKKVKELLEASRVKVQH</sequence>
<dbReference type="Pfam" id="PF04073">
    <property type="entry name" value="tRNA_edit"/>
    <property type="match status" value="1"/>
</dbReference>
<keyword evidence="5 10" id="KW-0547">Nucleotide-binding</keyword>
<dbReference type="SUPFAM" id="SSF55681">
    <property type="entry name" value="Class II aaRS and biotin synthetases"/>
    <property type="match status" value="1"/>
</dbReference>
<dbReference type="CDD" id="cd04334">
    <property type="entry name" value="ProRS-INS"/>
    <property type="match status" value="1"/>
</dbReference>
<dbReference type="NCBIfam" id="NF006625">
    <property type="entry name" value="PRK09194.1"/>
    <property type="match status" value="1"/>
</dbReference>
<dbReference type="GO" id="GO:0004827">
    <property type="term" value="F:proline-tRNA ligase activity"/>
    <property type="evidence" value="ECO:0007669"/>
    <property type="project" value="UniProtKB-UniRule"/>
</dbReference>
<evidence type="ECO:0000256" key="10">
    <source>
        <dbReference type="HAMAP-Rule" id="MF_01569"/>
    </source>
</evidence>